<gene>
    <name evidence="1" type="ORF">PHPALM_19619</name>
</gene>
<dbReference type="EMBL" id="NCKW01011051">
    <property type="protein sequence ID" value="POM64818.1"/>
    <property type="molecule type" value="Genomic_DNA"/>
</dbReference>
<reference evidence="1 2" key="1">
    <citation type="journal article" date="2017" name="Genome Biol. Evol.">
        <title>Phytophthora megakarya and P. palmivora, closely related causal agents of cacao black pod rot, underwent increases in genome sizes and gene numbers by different mechanisms.</title>
        <authorList>
            <person name="Ali S.S."/>
            <person name="Shao J."/>
            <person name="Lary D.J."/>
            <person name="Kronmiller B."/>
            <person name="Shen D."/>
            <person name="Strem M.D."/>
            <person name="Amoako-Attah I."/>
            <person name="Akrofi A.Y."/>
            <person name="Begoude B.A."/>
            <person name="Ten Hoopen G.M."/>
            <person name="Coulibaly K."/>
            <person name="Kebe B.I."/>
            <person name="Melnick R.L."/>
            <person name="Guiltinan M.J."/>
            <person name="Tyler B.M."/>
            <person name="Meinhardt L.W."/>
            <person name="Bailey B.A."/>
        </authorList>
    </citation>
    <scope>NUCLEOTIDE SEQUENCE [LARGE SCALE GENOMIC DNA]</scope>
    <source>
        <strain evidence="2">sbr112.9</strain>
    </source>
</reference>
<protein>
    <submittedName>
        <fullName evidence="1">Uncharacterized protein</fullName>
    </submittedName>
</protein>
<evidence type="ECO:0000313" key="2">
    <source>
        <dbReference type="Proteomes" id="UP000237271"/>
    </source>
</evidence>
<proteinExistence type="predicted"/>
<organism evidence="1 2">
    <name type="scientific">Phytophthora palmivora</name>
    <dbReference type="NCBI Taxonomy" id="4796"/>
    <lineage>
        <taxon>Eukaryota</taxon>
        <taxon>Sar</taxon>
        <taxon>Stramenopiles</taxon>
        <taxon>Oomycota</taxon>
        <taxon>Peronosporomycetes</taxon>
        <taxon>Peronosporales</taxon>
        <taxon>Peronosporaceae</taxon>
        <taxon>Phytophthora</taxon>
    </lineage>
</organism>
<name>A0A2P4XGZ0_9STRA</name>
<dbReference type="AlphaFoldDB" id="A0A2P4XGZ0"/>
<dbReference type="Proteomes" id="UP000237271">
    <property type="component" value="Unassembled WGS sequence"/>
</dbReference>
<keyword evidence="2" id="KW-1185">Reference proteome</keyword>
<comment type="caution">
    <text evidence="1">The sequence shown here is derived from an EMBL/GenBank/DDBJ whole genome shotgun (WGS) entry which is preliminary data.</text>
</comment>
<dbReference type="OrthoDB" id="125953at2759"/>
<sequence length="152" mass="16814">MNSLPAATTEPSFRRLVATLSNLHNFGRINVLKATVDFLDDFADEGEPDRATAKAWRFQIEFTLRASLLAELLYDLQKDKVEALKALVESKQTTAASTVRQSGNAKSVSKVHKNVSRTLPKQGSMQLLTLSKEDKDHITTHFGGLAPEFAEL</sequence>
<accession>A0A2P4XGZ0</accession>
<evidence type="ECO:0000313" key="1">
    <source>
        <dbReference type="EMBL" id="POM64818.1"/>
    </source>
</evidence>